<reference evidence="1" key="2">
    <citation type="journal article" date="2022" name="New Phytol.">
        <title>Evolutionary transition to the ectomycorrhizal habit in the genomes of a hyperdiverse lineage of mushroom-forming fungi.</title>
        <authorList>
            <person name="Looney B."/>
            <person name="Miyauchi S."/>
            <person name="Morin E."/>
            <person name="Drula E."/>
            <person name="Courty P.E."/>
            <person name="Kohler A."/>
            <person name="Kuo A."/>
            <person name="LaButti K."/>
            <person name="Pangilinan J."/>
            <person name="Lipzen A."/>
            <person name="Riley R."/>
            <person name="Andreopoulos W."/>
            <person name="He G."/>
            <person name="Johnson J."/>
            <person name="Nolan M."/>
            <person name="Tritt A."/>
            <person name="Barry K.W."/>
            <person name="Grigoriev I.V."/>
            <person name="Nagy L.G."/>
            <person name="Hibbett D."/>
            <person name="Henrissat B."/>
            <person name="Matheny P.B."/>
            <person name="Labbe J."/>
            <person name="Martin F.M."/>
        </authorList>
    </citation>
    <scope>NUCLEOTIDE SEQUENCE</scope>
    <source>
        <strain evidence="1">EC-137</strain>
    </source>
</reference>
<dbReference type="EMBL" id="MU273557">
    <property type="protein sequence ID" value="KAI0032106.1"/>
    <property type="molecule type" value="Genomic_DNA"/>
</dbReference>
<keyword evidence="2" id="KW-1185">Reference proteome</keyword>
<protein>
    <submittedName>
        <fullName evidence="1">Peptidyl-tRNA hydrolase</fullName>
    </submittedName>
</protein>
<sequence length="158" mass="17446">LHPRFLLAGLGNLPYPDTRHSLGHTLIDGLANRWRIRLGKKPNGWSGQSIVRLKGGHQVSMVLYKSNALMNISGPSIAAAAKMADHLFVLHDSIDNKVGKVSVQYAAPHRGHNGIKSIQQAYTPPFWTVRLGIGRPVQGEDLAEFVLSKLSAREMDHW</sequence>
<dbReference type="Proteomes" id="UP000814128">
    <property type="component" value="Unassembled WGS sequence"/>
</dbReference>
<name>A0ACB8QL97_9AGAM</name>
<evidence type="ECO:0000313" key="2">
    <source>
        <dbReference type="Proteomes" id="UP000814128"/>
    </source>
</evidence>
<gene>
    <name evidence="1" type="ORF">K488DRAFT_15008</name>
</gene>
<feature type="non-terminal residue" evidence="1">
    <location>
        <position position="1"/>
    </location>
</feature>
<comment type="caution">
    <text evidence="1">The sequence shown here is derived from an EMBL/GenBank/DDBJ whole genome shotgun (WGS) entry which is preliminary data.</text>
</comment>
<keyword evidence="1" id="KW-0378">Hydrolase</keyword>
<feature type="non-terminal residue" evidence="1">
    <location>
        <position position="158"/>
    </location>
</feature>
<organism evidence="1 2">
    <name type="scientific">Vararia minispora EC-137</name>
    <dbReference type="NCBI Taxonomy" id="1314806"/>
    <lineage>
        <taxon>Eukaryota</taxon>
        <taxon>Fungi</taxon>
        <taxon>Dikarya</taxon>
        <taxon>Basidiomycota</taxon>
        <taxon>Agaricomycotina</taxon>
        <taxon>Agaricomycetes</taxon>
        <taxon>Russulales</taxon>
        <taxon>Lachnocladiaceae</taxon>
        <taxon>Vararia</taxon>
    </lineage>
</organism>
<proteinExistence type="predicted"/>
<accession>A0ACB8QL97</accession>
<evidence type="ECO:0000313" key="1">
    <source>
        <dbReference type="EMBL" id="KAI0032106.1"/>
    </source>
</evidence>
<reference evidence="1" key="1">
    <citation type="submission" date="2021-02" db="EMBL/GenBank/DDBJ databases">
        <authorList>
            <consortium name="DOE Joint Genome Institute"/>
            <person name="Ahrendt S."/>
            <person name="Looney B.P."/>
            <person name="Miyauchi S."/>
            <person name="Morin E."/>
            <person name="Drula E."/>
            <person name="Courty P.E."/>
            <person name="Chicoki N."/>
            <person name="Fauchery L."/>
            <person name="Kohler A."/>
            <person name="Kuo A."/>
            <person name="Labutti K."/>
            <person name="Pangilinan J."/>
            <person name="Lipzen A."/>
            <person name="Riley R."/>
            <person name="Andreopoulos W."/>
            <person name="He G."/>
            <person name="Johnson J."/>
            <person name="Barry K.W."/>
            <person name="Grigoriev I.V."/>
            <person name="Nagy L."/>
            <person name="Hibbett D."/>
            <person name="Henrissat B."/>
            <person name="Matheny P.B."/>
            <person name="Labbe J."/>
            <person name="Martin F."/>
        </authorList>
    </citation>
    <scope>NUCLEOTIDE SEQUENCE</scope>
    <source>
        <strain evidence="1">EC-137</strain>
    </source>
</reference>